<dbReference type="InterPro" id="IPR052825">
    <property type="entry name" value="CCD-Prefoldin_beta-like"/>
</dbReference>
<keyword evidence="1" id="KW-0175">Coiled coil</keyword>
<evidence type="ECO:0000256" key="1">
    <source>
        <dbReference type="SAM" id="Coils"/>
    </source>
</evidence>
<proteinExistence type="predicted"/>
<feature type="coiled-coil region" evidence="1">
    <location>
        <begin position="533"/>
        <end position="609"/>
    </location>
</feature>
<name>A0AAV9RN51_9TELE</name>
<dbReference type="PANTHER" id="PTHR34479:SF1">
    <property type="entry name" value="COILED-COIL DOMAIN-CONTAINING PROTEIN 30"/>
    <property type="match status" value="1"/>
</dbReference>
<dbReference type="AlphaFoldDB" id="A0AAV9RN51"/>
<evidence type="ECO:0000256" key="2">
    <source>
        <dbReference type="SAM" id="MobiDB-lite"/>
    </source>
</evidence>
<feature type="region of interest" description="Disordered" evidence="2">
    <location>
        <begin position="297"/>
        <end position="331"/>
    </location>
</feature>
<reference evidence="3 4" key="1">
    <citation type="submission" date="2021-06" db="EMBL/GenBank/DDBJ databases">
        <authorList>
            <person name="Palmer J.M."/>
        </authorList>
    </citation>
    <scope>NUCLEOTIDE SEQUENCE [LARGE SCALE GENOMIC DNA]</scope>
    <source>
        <strain evidence="3 4">MEX-2019</strain>
        <tissue evidence="3">Muscle</tissue>
    </source>
</reference>
<feature type="compositionally biased region" description="Basic and acidic residues" evidence="2">
    <location>
        <begin position="316"/>
        <end position="331"/>
    </location>
</feature>
<dbReference type="PANTHER" id="PTHR34479">
    <property type="entry name" value="COILED-COIL DOMAIN-CONTAINING PROTEIN 30"/>
    <property type="match status" value="1"/>
</dbReference>
<dbReference type="Proteomes" id="UP001311232">
    <property type="component" value="Unassembled WGS sequence"/>
</dbReference>
<dbReference type="Gene3D" id="1.10.287.1490">
    <property type="match status" value="1"/>
</dbReference>
<evidence type="ECO:0000313" key="3">
    <source>
        <dbReference type="EMBL" id="KAK5610437.1"/>
    </source>
</evidence>
<accession>A0AAV9RN51</accession>
<gene>
    <name evidence="3" type="ORF">CRENBAI_004656</name>
</gene>
<evidence type="ECO:0000313" key="4">
    <source>
        <dbReference type="Proteomes" id="UP001311232"/>
    </source>
</evidence>
<comment type="caution">
    <text evidence="3">The sequence shown here is derived from an EMBL/GenBank/DDBJ whole genome shotgun (WGS) entry which is preliminary data.</text>
</comment>
<dbReference type="Pfam" id="PF15742">
    <property type="entry name" value="DUF4686"/>
    <property type="match status" value="1"/>
</dbReference>
<evidence type="ECO:0008006" key="5">
    <source>
        <dbReference type="Google" id="ProtNLM"/>
    </source>
</evidence>
<dbReference type="InterPro" id="IPR031476">
    <property type="entry name" value="DUF4686"/>
</dbReference>
<organism evidence="3 4">
    <name type="scientific">Crenichthys baileyi</name>
    <name type="common">White River springfish</name>
    <dbReference type="NCBI Taxonomy" id="28760"/>
    <lineage>
        <taxon>Eukaryota</taxon>
        <taxon>Metazoa</taxon>
        <taxon>Chordata</taxon>
        <taxon>Craniata</taxon>
        <taxon>Vertebrata</taxon>
        <taxon>Euteleostomi</taxon>
        <taxon>Actinopterygii</taxon>
        <taxon>Neopterygii</taxon>
        <taxon>Teleostei</taxon>
        <taxon>Neoteleostei</taxon>
        <taxon>Acanthomorphata</taxon>
        <taxon>Ovalentaria</taxon>
        <taxon>Atherinomorphae</taxon>
        <taxon>Cyprinodontiformes</taxon>
        <taxon>Goodeidae</taxon>
        <taxon>Crenichthys</taxon>
    </lineage>
</organism>
<dbReference type="EMBL" id="JAHHUM010001569">
    <property type="protein sequence ID" value="KAK5610437.1"/>
    <property type="molecule type" value="Genomic_DNA"/>
</dbReference>
<protein>
    <recommendedName>
        <fullName evidence="5">Coiled-coil domain-containing protein 30</fullName>
    </recommendedName>
</protein>
<keyword evidence="4" id="KW-1185">Reference proteome</keyword>
<sequence length="700" mass="80796">MAQAEIMKWLTEEGLAPESSKEAQLTFLWRTFLHARSCLDNVTKDLETSRLQHFAEMAEVRKSLEQIKILTEQKDVLAQEIQDENEQLRKQLLHLVSLQDAQINEVAKMLYQQGLTELIHSTPSEQVAYLLVERASLLERNHDPGELTCDGDLKSRLRTHTEPLNTSICPGGETLLAGQQRSLEKECSRLERDVEEGSRRLAMAHNEIRRLKDELESAHFTQKAYEPELQSAQEEVEQLRKEVEKLKQYEMVELQKAKEHNDRLDLEIRALRNRVRSLDAEKNALKKMVASQQEEAERLKSALQGQQRSLTGEVKANQDNDKENDKTEGAELTKSDKLYIYMQEKFTAKTRQPMENQKGRSGKTDVIQVEETCKDEQNNPSINTNCLLQKQPEKQCCQLLENYHHNMNTLIAQPVRHICSQWEFSCWTKEVQTQPLEDSLLLKECPGCLEARKTLLYNQDEHEAFKRQICEALNCIDEERSKYHSMKEKCMEKLCRTKQKLDAETAWRDNKINNLERELSLCCHSLKKEKEVVECITMENERLLSERRELLQQLSEEEDNMKNSKLTACLSKSRVEYLEAENRSLGNKMLQMSHQIATLERRLQNMQSLQFAEELQKMSTHQQKFKPLSVWTARLMLSDIQDLLDPPCSSDTKQADLTSSPGSCASATLCRTAELGYLNLSASEKSSPQSAFITSENKTS</sequence>
<feature type="coiled-coil region" evidence="1">
    <location>
        <begin position="60"/>
        <end position="98"/>
    </location>
</feature>